<feature type="domain" description="F-box" evidence="2">
    <location>
        <begin position="24"/>
        <end position="76"/>
    </location>
</feature>
<keyword evidence="4" id="KW-1185">Reference proteome</keyword>
<reference evidence="3" key="1">
    <citation type="submission" date="2023-03" db="EMBL/GenBank/DDBJ databases">
        <title>Emydomyces testavorans Genome Sequence.</title>
        <authorList>
            <person name="Hoyer L."/>
        </authorList>
    </citation>
    <scope>NUCLEOTIDE SEQUENCE</scope>
    <source>
        <strain evidence="3">16-2883</strain>
    </source>
</reference>
<dbReference type="InterPro" id="IPR001810">
    <property type="entry name" value="F-box_dom"/>
</dbReference>
<dbReference type="PROSITE" id="PS50181">
    <property type="entry name" value="FBOX"/>
    <property type="match status" value="1"/>
</dbReference>
<evidence type="ECO:0000256" key="1">
    <source>
        <dbReference type="SAM" id="MobiDB-lite"/>
    </source>
</evidence>
<sequence length="253" mass="29918">MALDSSSLKPMDSSDPYPQEDSQSLSFIRLPTDIHVQLLSYLDYRDLQMLRATNTYFRHLFSDCEIAKTKRAYIRTLQEQEAKELLADEQLRFELEENEIDWVVAELELRLTCYTCFRRLFLYDFADTQTTRRRRKGHADSWKRFCTKCAIRHNKWEPGIRLPFRGQKMVYCRRCRDVKPVPFPEALEMLGLCQSCCDVIEIASFQEAFELDWYETKRLIDRFFAGYGSSRVAISDDDWLQLKTELSNLVPAV</sequence>
<dbReference type="SUPFAM" id="SSF81383">
    <property type="entry name" value="F-box domain"/>
    <property type="match status" value="1"/>
</dbReference>
<proteinExistence type="predicted"/>
<evidence type="ECO:0000313" key="3">
    <source>
        <dbReference type="EMBL" id="WEW61391.1"/>
    </source>
</evidence>
<organism evidence="3 4">
    <name type="scientific">Emydomyces testavorans</name>
    <dbReference type="NCBI Taxonomy" id="2070801"/>
    <lineage>
        <taxon>Eukaryota</taxon>
        <taxon>Fungi</taxon>
        <taxon>Dikarya</taxon>
        <taxon>Ascomycota</taxon>
        <taxon>Pezizomycotina</taxon>
        <taxon>Eurotiomycetes</taxon>
        <taxon>Eurotiomycetidae</taxon>
        <taxon>Onygenales</taxon>
        <taxon>Nannizziopsiaceae</taxon>
        <taxon>Emydomyces</taxon>
    </lineage>
</organism>
<dbReference type="Proteomes" id="UP001219355">
    <property type="component" value="Chromosome 5"/>
</dbReference>
<dbReference type="InterPro" id="IPR036047">
    <property type="entry name" value="F-box-like_dom_sf"/>
</dbReference>
<evidence type="ECO:0000259" key="2">
    <source>
        <dbReference type="PROSITE" id="PS50181"/>
    </source>
</evidence>
<name>A0AAF0IM46_9EURO</name>
<accession>A0AAF0IM46</accession>
<evidence type="ECO:0000313" key="4">
    <source>
        <dbReference type="Proteomes" id="UP001219355"/>
    </source>
</evidence>
<gene>
    <name evidence="3" type="ORF">PRK78_006881</name>
</gene>
<dbReference type="Pfam" id="PF12937">
    <property type="entry name" value="F-box-like"/>
    <property type="match status" value="1"/>
</dbReference>
<dbReference type="AlphaFoldDB" id="A0AAF0IM46"/>
<protein>
    <recommendedName>
        <fullName evidence="2">F-box domain-containing protein</fullName>
    </recommendedName>
</protein>
<feature type="region of interest" description="Disordered" evidence="1">
    <location>
        <begin position="1"/>
        <end position="22"/>
    </location>
</feature>
<dbReference type="EMBL" id="CP120631">
    <property type="protein sequence ID" value="WEW61391.1"/>
    <property type="molecule type" value="Genomic_DNA"/>
</dbReference>